<feature type="binding site" evidence="9">
    <location>
        <begin position="213"/>
        <end position="218"/>
    </location>
    <ligand>
        <name>ATP</name>
        <dbReference type="ChEBI" id="CHEBI:30616"/>
    </ligand>
</feature>
<feature type="active site" description="Proton acceptor" evidence="9">
    <location>
        <position position="245"/>
    </location>
</feature>
<dbReference type="GO" id="GO:0005829">
    <property type="term" value="C:cytosol"/>
    <property type="evidence" value="ECO:0007669"/>
    <property type="project" value="TreeGrafter"/>
</dbReference>
<dbReference type="InterPro" id="IPR002139">
    <property type="entry name" value="Ribo/fructo_kinase"/>
</dbReference>
<dbReference type="InterPro" id="IPR017583">
    <property type="entry name" value="Tagatose/fructose_Pkinase"/>
</dbReference>
<dbReference type="GO" id="GO:0005988">
    <property type="term" value="P:lactose metabolic process"/>
    <property type="evidence" value="ECO:0007669"/>
    <property type="project" value="UniProtKB-KW"/>
</dbReference>
<dbReference type="EC" id="2.7.1.15" evidence="9 10"/>
<feature type="domain" description="Carbohydrate kinase PfkB" evidence="12">
    <location>
        <begin position="2"/>
        <end position="286"/>
    </location>
</feature>
<reference evidence="14" key="1">
    <citation type="submission" date="2016-05" db="EMBL/GenBank/DDBJ databases">
        <title>Paenibacillus oryzae. sp. nov., isolated from the rice root.</title>
        <authorList>
            <person name="Zhang J."/>
            <person name="Zhang X."/>
        </authorList>
    </citation>
    <scope>NUCLEOTIDE SEQUENCE [LARGE SCALE GENOMIC DNA]</scope>
    <source>
        <strain evidence="14">KCTC13222</strain>
    </source>
</reference>
<evidence type="ECO:0000259" key="12">
    <source>
        <dbReference type="Pfam" id="PF00294"/>
    </source>
</evidence>
<feature type="binding site" evidence="9">
    <location>
        <position position="245"/>
    </location>
    <ligand>
        <name>substrate</name>
    </ligand>
</feature>
<name>A0A1C1A2H2_9BACL</name>
<feature type="binding site" evidence="9">
    <location>
        <position position="278"/>
    </location>
    <ligand>
        <name>K(+)</name>
        <dbReference type="ChEBI" id="CHEBI:29103"/>
    </ligand>
</feature>
<comment type="similarity">
    <text evidence="11">Belongs to the carbohydrate kinase PfkB family. LacC subfamily.</text>
</comment>
<dbReference type="PANTHER" id="PTHR10584">
    <property type="entry name" value="SUGAR KINASE"/>
    <property type="match status" value="1"/>
</dbReference>
<comment type="subunit">
    <text evidence="9">Homodimer.</text>
</comment>
<feature type="binding site" evidence="9">
    <location>
        <begin position="244"/>
        <end position="245"/>
    </location>
    <ligand>
        <name>ATP</name>
        <dbReference type="ChEBI" id="CHEBI:30616"/>
    </ligand>
</feature>
<comment type="cofactor">
    <cofactor evidence="9">
        <name>Mg(2+)</name>
        <dbReference type="ChEBI" id="CHEBI:18420"/>
    </cofactor>
    <text evidence="9">Requires a divalent cation, most likely magnesium in vivo, as an electrophilic catalyst to aid phosphoryl group transfer. It is the chelate of the metal and the nucleotide that is the actual substrate.</text>
</comment>
<feature type="binding site" evidence="9">
    <location>
        <position position="138"/>
    </location>
    <ligand>
        <name>substrate</name>
    </ligand>
</feature>
<dbReference type="NCBIfam" id="TIGR02152">
    <property type="entry name" value="D_ribokin_bact"/>
    <property type="match status" value="1"/>
</dbReference>
<feature type="binding site" evidence="9">
    <location>
        <position position="241"/>
    </location>
    <ligand>
        <name>K(+)</name>
        <dbReference type="ChEBI" id="CHEBI:29103"/>
    </ligand>
</feature>
<dbReference type="GO" id="GO:0009024">
    <property type="term" value="F:tagatose-6-phosphate kinase activity"/>
    <property type="evidence" value="ECO:0007669"/>
    <property type="project" value="UniProtKB-EC"/>
</dbReference>
<dbReference type="GO" id="GO:0004747">
    <property type="term" value="F:ribokinase activity"/>
    <property type="evidence" value="ECO:0007669"/>
    <property type="project" value="UniProtKB-UniRule"/>
</dbReference>
<dbReference type="GO" id="GO:0005524">
    <property type="term" value="F:ATP binding"/>
    <property type="evidence" value="ECO:0007669"/>
    <property type="project" value="UniProtKB-UniRule"/>
</dbReference>
<dbReference type="UniPathway" id="UPA00916">
    <property type="reaction ID" value="UER00889"/>
</dbReference>
<keyword evidence="4 9" id="KW-0418">Kinase</keyword>
<organism evidence="13 14">
    <name type="scientific">Paenibacillus pectinilyticus</name>
    <dbReference type="NCBI Taxonomy" id="512399"/>
    <lineage>
        <taxon>Bacteria</taxon>
        <taxon>Bacillati</taxon>
        <taxon>Bacillota</taxon>
        <taxon>Bacilli</taxon>
        <taxon>Bacillales</taxon>
        <taxon>Paenibacillaceae</taxon>
        <taxon>Paenibacillus</taxon>
    </lineage>
</organism>
<dbReference type="PANTHER" id="PTHR10584:SF166">
    <property type="entry name" value="RIBOKINASE"/>
    <property type="match status" value="1"/>
</dbReference>
<comment type="catalytic activity">
    <reaction evidence="11">
        <text>D-tagatofuranose 6-phosphate + ATP = D-tagatofuranose 1,6-bisphosphate + ADP + H(+)</text>
        <dbReference type="Rhea" id="RHEA:12420"/>
        <dbReference type="ChEBI" id="CHEBI:15378"/>
        <dbReference type="ChEBI" id="CHEBI:30616"/>
        <dbReference type="ChEBI" id="CHEBI:58694"/>
        <dbReference type="ChEBI" id="CHEBI:58695"/>
        <dbReference type="ChEBI" id="CHEBI:456216"/>
        <dbReference type="EC" id="2.7.1.144"/>
    </reaction>
</comment>
<evidence type="ECO:0000256" key="6">
    <source>
        <dbReference type="ARBA" id="ARBA00022842"/>
    </source>
</evidence>
<keyword evidence="9" id="KW-0963">Cytoplasm</keyword>
<dbReference type="GO" id="GO:0046872">
    <property type="term" value="F:metal ion binding"/>
    <property type="evidence" value="ECO:0007669"/>
    <property type="project" value="UniProtKB-KW"/>
</dbReference>
<dbReference type="UniPathway" id="UPA00704">
    <property type="reaction ID" value="UER00715"/>
</dbReference>
<keyword evidence="14" id="KW-1185">Reference proteome</keyword>
<evidence type="ECO:0000313" key="14">
    <source>
        <dbReference type="Proteomes" id="UP000093309"/>
    </source>
</evidence>
<dbReference type="InterPro" id="IPR011611">
    <property type="entry name" value="PfkB_dom"/>
</dbReference>
<evidence type="ECO:0000256" key="11">
    <source>
        <dbReference type="PIRNR" id="PIRNR000535"/>
    </source>
</evidence>
<feature type="binding site" evidence="9">
    <location>
        <begin position="10"/>
        <end position="12"/>
    </location>
    <ligand>
        <name>substrate</name>
    </ligand>
</feature>
<keyword evidence="11" id="KW-0423">Lactose metabolism</keyword>
<accession>A0A1C1A2H2</accession>
<evidence type="ECO:0000256" key="8">
    <source>
        <dbReference type="ARBA" id="ARBA00023277"/>
    </source>
</evidence>
<dbReference type="InterPro" id="IPR011877">
    <property type="entry name" value="Ribokinase"/>
</dbReference>
<dbReference type="STRING" id="512399.A8709_11175"/>
<dbReference type="PRINTS" id="PR00990">
    <property type="entry name" value="RIBOKINASE"/>
</dbReference>
<feature type="binding site" evidence="9">
    <location>
        <position position="182"/>
    </location>
    <ligand>
        <name>ATP</name>
        <dbReference type="ChEBI" id="CHEBI:30616"/>
    </ligand>
</feature>
<evidence type="ECO:0000256" key="1">
    <source>
        <dbReference type="ARBA" id="ARBA00022679"/>
    </source>
</evidence>
<keyword evidence="1 9" id="KW-0808">Transferase</keyword>
<dbReference type="Pfam" id="PF00294">
    <property type="entry name" value="PfkB"/>
    <property type="match status" value="1"/>
</dbReference>
<feature type="binding site" evidence="9">
    <location>
        <position position="275"/>
    </location>
    <ligand>
        <name>K(+)</name>
        <dbReference type="ChEBI" id="CHEBI:29103"/>
    </ligand>
</feature>
<evidence type="ECO:0000313" key="13">
    <source>
        <dbReference type="EMBL" id="OCT14734.1"/>
    </source>
</evidence>
<gene>
    <name evidence="9" type="primary">rbsK</name>
    <name evidence="13" type="ORF">A8709_11175</name>
</gene>
<evidence type="ECO:0000256" key="4">
    <source>
        <dbReference type="ARBA" id="ARBA00022777"/>
    </source>
</evidence>
<feature type="binding site" evidence="9">
    <location>
        <position position="269"/>
    </location>
    <ligand>
        <name>ATP</name>
        <dbReference type="ChEBI" id="CHEBI:30616"/>
    </ligand>
</feature>
<evidence type="ECO:0000256" key="7">
    <source>
        <dbReference type="ARBA" id="ARBA00022958"/>
    </source>
</evidence>
<dbReference type="PIRSF" id="PIRSF000535">
    <property type="entry name" value="1PFK/6PFK/LacC"/>
    <property type="match status" value="1"/>
</dbReference>
<keyword evidence="7 9" id="KW-0630">Potassium</keyword>
<dbReference type="OrthoDB" id="9775849at2"/>
<dbReference type="Proteomes" id="UP000093309">
    <property type="component" value="Unassembled WGS sequence"/>
</dbReference>
<dbReference type="Gene3D" id="3.40.1190.20">
    <property type="match status" value="1"/>
</dbReference>
<evidence type="ECO:0000256" key="2">
    <source>
        <dbReference type="ARBA" id="ARBA00022723"/>
    </source>
</evidence>
<comment type="activity regulation">
    <text evidence="9">Activated by a monovalent cation that binds near, but not in, the active site. The most likely occupant of the site in vivo is potassium. Ion binding induces a conformational change that may alter substrate affinity.</text>
</comment>
<comment type="catalytic activity">
    <reaction evidence="9">
        <text>D-ribose + ATP = D-ribose 5-phosphate + ADP + H(+)</text>
        <dbReference type="Rhea" id="RHEA:13697"/>
        <dbReference type="ChEBI" id="CHEBI:15378"/>
        <dbReference type="ChEBI" id="CHEBI:30616"/>
        <dbReference type="ChEBI" id="CHEBI:47013"/>
        <dbReference type="ChEBI" id="CHEBI:78346"/>
        <dbReference type="ChEBI" id="CHEBI:456216"/>
        <dbReference type="EC" id="2.7.1.15"/>
    </reaction>
</comment>
<evidence type="ECO:0000256" key="3">
    <source>
        <dbReference type="ARBA" id="ARBA00022741"/>
    </source>
</evidence>
<dbReference type="AlphaFoldDB" id="A0A1C1A2H2"/>
<proteinExistence type="inferred from homology"/>
<comment type="function">
    <text evidence="9">Catalyzes the phosphorylation of ribose at O-5 in a reaction requiring ATP and magnesium. The resulting D-ribose-5-phosphate can then be used either for sythesis of nucleotides, histidine, and tryptophan, or as a component of the pentose phosphate pathway.</text>
</comment>
<dbReference type="CDD" id="cd01174">
    <property type="entry name" value="ribokinase"/>
    <property type="match status" value="1"/>
</dbReference>
<evidence type="ECO:0000256" key="5">
    <source>
        <dbReference type="ARBA" id="ARBA00022840"/>
    </source>
</evidence>
<protein>
    <recommendedName>
        <fullName evidence="9 10">Ribokinase</fullName>
        <shortName evidence="9">RK</shortName>
        <ecNumber evidence="9 10">2.7.1.15</ecNumber>
    </recommendedName>
</protein>
<comment type="similarity">
    <text evidence="9">Belongs to the carbohydrate kinase PfkB family. Ribokinase subfamily.</text>
</comment>
<comment type="caution">
    <text evidence="13">The sequence shown here is derived from an EMBL/GenBank/DDBJ whole genome shotgun (WGS) entry which is preliminary data.</text>
</comment>
<comment type="pathway">
    <text evidence="11">Carbohydrate metabolism; D-tagatose 6-phosphate degradation; D-glyceraldehyde 3-phosphate and glycerone phosphate from D-tagatose 6-phosphate: step 1/2.</text>
</comment>
<sequence length="298" mass="32024">MKIVVIGSINMDYSLKVAHLPQKGETLKATSFHMNAGGKGANQAVAARRLGAEVAMIGAVGKDEAGSELLQRLRLEGIDTTGIAVTESRTGMAQIIVEEAGDNSIVIVPGANAEVSESWVKQHEHVIQEADFILVQLEIPLETVDYVIKLANRYHKRVLLNPAPASPLPDKIYAHIDILTPNETELQTLTGCSDRIEGVQQLLDKGVKRVIVTLGEQGCFYMDASSQLRVKAMQVQAIETTGAGDAFNGALAVALCEGKPLEEVLKFSNIVGALVASRVGAQEAMPFRQEVDVEVSAW</sequence>
<keyword evidence="3 9" id="KW-0547">Nucleotide-binding</keyword>
<keyword evidence="2 9" id="KW-0479">Metal-binding</keyword>
<feature type="binding site" evidence="9">
    <location>
        <position position="280"/>
    </location>
    <ligand>
        <name>K(+)</name>
        <dbReference type="ChEBI" id="CHEBI:29103"/>
    </ligand>
</feature>
<evidence type="ECO:0000256" key="10">
    <source>
        <dbReference type="NCBIfam" id="TIGR02152"/>
    </source>
</evidence>
<keyword evidence="6 9" id="KW-0460">Magnesium</keyword>
<dbReference type="GO" id="GO:0019303">
    <property type="term" value="P:D-ribose catabolic process"/>
    <property type="evidence" value="ECO:0007669"/>
    <property type="project" value="UniProtKB-UniRule"/>
</dbReference>
<dbReference type="SUPFAM" id="SSF53613">
    <property type="entry name" value="Ribokinase-like"/>
    <property type="match status" value="1"/>
</dbReference>
<dbReference type="EMBL" id="LYPC01000016">
    <property type="protein sequence ID" value="OCT14734.1"/>
    <property type="molecule type" value="Genomic_DNA"/>
</dbReference>
<comment type="subcellular location">
    <subcellularLocation>
        <location evidence="9">Cytoplasm</location>
    </subcellularLocation>
</comment>
<dbReference type="InterPro" id="IPR029056">
    <property type="entry name" value="Ribokinase-like"/>
</dbReference>
<comment type="caution">
    <text evidence="9">Lacks conserved residue(s) required for the propagation of feature annotation.</text>
</comment>
<dbReference type="HAMAP" id="MF_01987">
    <property type="entry name" value="Ribokinase"/>
    <property type="match status" value="1"/>
</dbReference>
<keyword evidence="5 9" id="KW-0067">ATP-binding</keyword>
<dbReference type="RefSeq" id="WP_065852714.1">
    <property type="nucleotide sequence ID" value="NZ_LYPC01000016.1"/>
</dbReference>
<evidence type="ECO:0000256" key="9">
    <source>
        <dbReference type="HAMAP-Rule" id="MF_01987"/>
    </source>
</evidence>
<keyword evidence="8 9" id="KW-0119">Carbohydrate metabolism</keyword>
<dbReference type="GO" id="GO:2001059">
    <property type="term" value="P:D-tagatose 6-phosphate catabolic process"/>
    <property type="evidence" value="ECO:0007669"/>
    <property type="project" value="UniProtKB-UniPathway"/>
</dbReference>
<comment type="pathway">
    <text evidence="9">Carbohydrate metabolism; D-ribose degradation; D-ribose 5-phosphate from beta-D-ribopyranose: step 2/2.</text>
</comment>
<feature type="binding site" evidence="9">
    <location>
        <begin position="38"/>
        <end position="42"/>
    </location>
    <ligand>
        <name>substrate</name>
    </ligand>
</feature>